<dbReference type="SMART" id="SM00532">
    <property type="entry name" value="LIGANc"/>
    <property type="match status" value="1"/>
</dbReference>
<feature type="binding site" evidence="11">
    <location>
        <begin position="83"/>
        <end position="84"/>
    </location>
    <ligand>
        <name>NAD(+)</name>
        <dbReference type="ChEBI" id="CHEBI:57540"/>
    </ligand>
</feature>
<dbReference type="Gene3D" id="3.30.470.30">
    <property type="entry name" value="DNA ligase/mRNA capping enzyme"/>
    <property type="match status" value="1"/>
</dbReference>
<accession>A0ABT5VNP2</accession>
<evidence type="ECO:0000256" key="6">
    <source>
        <dbReference type="ARBA" id="ARBA00022833"/>
    </source>
</evidence>
<evidence type="ECO:0000313" key="14">
    <source>
        <dbReference type="Proteomes" id="UP001528920"/>
    </source>
</evidence>
<keyword evidence="7 11" id="KW-0460">Magnesium</keyword>
<dbReference type="GO" id="GO:0003911">
    <property type="term" value="F:DNA ligase (NAD+) activity"/>
    <property type="evidence" value="ECO:0007669"/>
    <property type="project" value="UniProtKB-EC"/>
</dbReference>
<dbReference type="HAMAP" id="MF_01588">
    <property type="entry name" value="DNA_ligase_A"/>
    <property type="match status" value="1"/>
</dbReference>
<feature type="binding site" evidence="11">
    <location>
        <position position="430"/>
    </location>
    <ligand>
        <name>Zn(2+)</name>
        <dbReference type="ChEBI" id="CHEBI:29105"/>
    </ligand>
</feature>
<feature type="binding site" evidence="11">
    <location>
        <position position="136"/>
    </location>
    <ligand>
        <name>NAD(+)</name>
        <dbReference type="ChEBI" id="CHEBI:57540"/>
    </ligand>
</feature>
<evidence type="ECO:0000256" key="3">
    <source>
        <dbReference type="ARBA" id="ARBA00022705"/>
    </source>
</evidence>
<protein>
    <recommendedName>
        <fullName evidence="11">DNA ligase</fullName>
        <ecNumber evidence="11">6.5.1.2</ecNumber>
    </recommendedName>
    <alternativeName>
        <fullName evidence="11">Polydeoxyribonucleotide synthase [NAD(+)]</fullName>
    </alternativeName>
</protein>
<dbReference type="SMART" id="SM00278">
    <property type="entry name" value="HhH1"/>
    <property type="match status" value="4"/>
</dbReference>
<feature type="active site" description="N6-AMP-lysine intermediate" evidence="11">
    <location>
        <position position="115"/>
    </location>
</feature>
<dbReference type="Gene3D" id="3.40.50.10190">
    <property type="entry name" value="BRCT domain"/>
    <property type="match status" value="1"/>
</dbReference>
<evidence type="ECO:0000313" key="13">
    <source>
        <dbReference type="EMBL" id="MDE5416881.1"/>
    </source>
</evidence>
<dbReference type="PROSITE" id="PS50172">
    <property type="entry name" value="BRCT"/>
    <property type="match status" value="1"/>
</dbReference>
<dbReference type="Gene3D" id="6.20.10.30">
    <property type="match status" value="1"/>
</dbReference>
<keyword evidence="2 11" id="KW-0436">Ligase</keyword>
<dbReference type="PANTHER" id="PTHR23389:SF9">
    <property type="entry name" value="DNA LIGASE"/>
    <property type="match status" value="1"/>
</dbReference>
<dbReference type="InterPro" id="IPR041663">
    <property type="entry name" value="DisA/LigA_HHH"/>
</dbReference>
<feature type="binding site" evidence="11">
    <location>
        <begin position="34"/>
        <end position="38"/>
    </location>
    <ligand>
        <name>NAD(+)</name>
        <dbReference type="ChEBI" id="CHEBI:57540"/>
    </ligand>
</feature>
<sequence>MNQAEAKVRIEELRGQLHTYNHNYYVLSQPSISDYDFDMLLNELIDLEKQFPEFNDQNSPTQRVGSDINLEFNQVEHKYPMLSLGNTYSEEEIRDFETRIKKLIDGDVEYVCEMKYDGTSISLTYEKGKLVQAVTRGDGVKGDDVTANVKTIRSVPLQLSGKGFPDEFEIRGEILMPFEVFNSLNEEREEIGEAAFANPRNAASGTLKMQNSSIVAKRKLDCYLYYLLGKEIPTRNHYSNLQSAKDWGFKVPSNTKLCKNIEEVIAFIKEWDEKRDDLPVPIDGIVIKVNSLDMQEELGFTAKSPRWAISYKYKAERVSTKLEKVTYQVGRTGSITPVANLEAVQLAGTTVKRASLHNADIIQNLDLHENDTVYVEKGGEIIPKIVGVELSERSAEAKRIEYIDNCPECNTALVRKEGEANHYCPNEMGCPPQIKGKIEHFISRRALDLDGLGEETIDLLFQKGLIKDVSGLFRLTKEDIVPLDRMGDKSAERILNSIENSKQVPYERVLYALGIRYVGATVAKKLAKAIPSIDKLATSTLEELIEVDEIGGKIAESIVEYFSNEYHQNLVAQLKEFGLQLEKKIVEDENSSNTLEGLSIVISGSFNKYSRDELKDLIELHGGKNVGSISKKTSFLLGGEKVGPSKLAKLEKLGLEMKSEDEFLKMIGL</sequence>
<organism evidence="13 14">
    <name type="scientific">Paralabilibaculum antarcticum</name>
    <dbReference type="NCBI Taxonomy" id="2912572"/>
    <lineage>
        <taxon>Bacteria</taxon>
        <taxon>Pseudomonadati</taxon>
        <taxon>Bacteroidota</taxon>
        <taxon>Bacteroidia</taxon>
        <taxon>Marinilabiliales</taxon>
        <taxon>Marinifilaceae</taxon>
        <taxon>Paralabilibaculum</taxon>
    </lineage>
</organism>
<dbReference type="Pfam" id="PF01653">
    <property type="entry name" value="DNA_ligase_aden"/>
    <property type="match status" value="1"/>
</dbReference>
<dbReference type="Gene3D" id="2.40.50.140">
    <property type="entry name" value="Nucleic acid-binding proteins"/>
    <property type="match status" value="1"/>
</dbReference>
<comment type="catalytic activity">
    <reaction evidence="10 11">
        <text>NAD(+) + (deoxyribonucleotide)n-3'-hydroxyl + 5'-phospho-(deoxyribonucleotide)m = (deoxyribonucleotide)n+m + AMP + beta-nicotinamide D-nucleotide.</text>
        <dbReference type="EC" id="6.5.1.2"/>
    </reaction>
</comment>
<dbReference type="NCBIfam" id="NF005932">
    <property type="entry name" value="PRK07956.1"/>
    <property type="match status" value="1"/>
</dbReference>
<dbReference type="Pfam" id="PF03119">
    <property type="entry name" value="DNA_ligase_ZBD"/>
    <property type="match status" value="1"/>
</dbReference>
<dbReference type="InterPro" id="IPR004149">
    <property type="entry name" value="Znf_DNAligase_C4"/>
</dbReference>
<feature type="binding site" evidence="11">
    <location>
        <position position="173"/>
    </location>
    <ligand>
        <name>NAD(+)</name>
        <dbReference type="ChEBI" id="CHEBI:57540"/>
    </ligand>
</feature>
<dbReference type="Gene3D" id="1.10.150.20">
    <property type="entry name" value="5' to 3' exonuclease, C-terminal subdomain"/>
    <property type="match status" value="2"/>
</dbReference>
<dbReference type="PIRSF" id="PIRSF001604">
    <property type="entry name" value="LigA"/>
    <property type="match status" value="1"/>
</dbReference>
<feature type="binding site" evidence="11">
    <location>
        <position position="113"/>
    </location>
    <ligand>
        <name>NAD(+)</name>
        <dbReference type="ChEBI" id="CHEBI:57540"/>
    </ligand>
</feature>
<dbReference type="RefSeq" id="WP_275108219.1">
    <property type="nucleotide sequence ID" value="NZ_JAKJSC010000001.1"/>
</dbReference>
<keyword evidence="11" id="KW-0464">Manganese</keyword>
<evidence type="ECO:0000256" key="1">
    <source>
        <dbReference type="ARBA" id="ARBA00004067"/>
    </source>
</evidence>
<dbReference type="InterPro" id="IPR003583">
    <property type="entry name" value="Hlx-hairpin-Hlx_DNA-bd_motif"/>
</dbReference>
<dbReference type="PANTHER" id="PTHR23389">
    <property type="entry name" value="CHROMOSOME TRANSMISSION FIDELITY FACTOR 18"/>
    <property type="match status" value="1"/>
</dbReference>
<dbReference type="SUPFAM" id="SSF52113">
    <property type="entry name" value="BRCT domain"/>
    <property type="match status" value="1"/>
</dbReference>
<comment type="cofactor">
    <cofactor evidence="11">
        <name>Mg(2+)</name>
        <dbReference type="ChEBI" id="CHEBI:18420"/>
    </cofactor>
    <cofactor evidence="11">
        <name>Mn(2+)</name>
        <dbReference type="ChEBI" id="CHEBI:29035"/>
    </cofactor>
</comment>
<dbReference type="InterPro" id="IPR001679">
    <property type="entry name" value="DNA_ligase"/>
</dbReference>
<dbReference type="InterPro" id="IPR036420">
    <property type="entry name" value="BRCT_dom_sf"/>
</dbReference>
<dbReference type="SMART" id="SM00292">
    <property type="entry name" value="BRCT"/>
    <property type="match status" value="1"/>
</dbReference>
<evidence type="ECO:0000256" key="2">
    <source>
        <dbReference type="ARBA" id="ARBA00022598"/>
    </source>
</evidence>
<keyword evidence="3 11" id="KW-0235">DNA replication</keyword>
<dbReference type="InterPro" id="IPR004150">
    <property type="entry name" value="NAD_DNA_ligase_OB"/>
</dbReference>
<dbReference type="InterPro" id="IPR001357">
    <property type="entry name" value="BRCT_dom"/>
</dbReference>
<dbReference type="SUPFAM" id="SSF47781">
    <property type="entry name" value="RuvA domain 2-like"/>
    <property type="match status" value="1"/>
</dbReference>
<proteinExistence type="inferred from homology"/>
<feature type="binding site" evidence="11">
    <location>
        <position position="409"/>
    </location>
    <ligand>
        <name>Zn(2+)</name>
        <dbReference type="ChEBI" id="CHEBI:29105"/>
    </ligand>
</feature>
<keyword evidence="4 11" id="KW-0479">Metal-binding</keyword>
<feature type="binding site" evidence="11">
    <location>
        <position position="288"/>
    </location>
    <ligand>
        <name>NAD(+)</name>
        <dbReference type="ChEBI" id="CHEBI:57540"/>
    </ligand>
</feature>
<dbReference type="InterPro" id="IPR010994">
    <property type="entry name" value="RuvA_2-like"/>
</dbReference>
<name>A0ABT5VNP2_9BACT</name>
<comment type="similarity">
    <text evidence="11">Belongs to the NAD-dependent DNA ligase family. LigA subfamily.</text>
</comment>
<keyword evidence="5 11" id="KW-0227">DNA damage</keyword>
<evidence type="ECO:0000256" key="9">
    <source>
        <dbReference type="ARBA" id="ARBA00023204"/>
    </source>
</evidence>
<feature type="binding site" evidence="11">
    <location>
        <position position="312"/>
    </location>
    <ligand>
        <name>NAD(+)</name>
        <dbReference type="ChEBI" id="CHEBI:57540"/>
    </ligand>
</feature>
<dbReference type="InterPro" id="IPR012340">
    <property type="entry name" value="NA-bd_OB-fold"/>
</dbReference>
<dbReference type="SUPFAM" id="SSF50249">
    <property type="entry name" value="Nucleic acid-binding proteins"/>
    <property type="match status" value="1"/>
</dbReference>
<dbReference type="CDD" id="cd00114">
    <property type="entry name" value="LIGANc"/>
    <property type="match status" value="1"/>
</dbReference>
<evidence type="ECO:0000259" key="12">
    <source>
        <dbReference type="PROSITE" id="PS50172"/>
    </source>
</evidence>
<evidence type="ECO:0000256" key="7">
    <source>
        <dbReference type="ARBA" id="ARBA00022842"/>
    </source>
</evidence>
<feature type="binding site" evidence="11">
    <location>
        <position position="406"/>
    </location>
    <ligand>
        <name>Zn(2+)</name>
        <dbReference type="ChEBI" id="CHEBI:29105"/>
    </ligand>
</feature>
<evidence type="ECO:0000256" key="10">
    <source>
        <dbReference type="ARBA" id="ARBA00034005"/>
    </source>
</evidence>
<evidence type="ECO:0000256" key="8">
    <source>
        <dbReference type="ARBA" id="ARBA00023027"/>
    </source>
</evidence>
<dbReference type="Gene3D" id="1.10.287.610">
    <property type="entry name" value="Helix hairpin bin"/>
    <property type="match status" value="1"/>
</dbReference>
<dbReference type="Pfam" id="PF12826">
    <property type="entry name" value="HHH_2"/>
    <property type="match status" value="1"/>
</dbReference>
<evidence type="ECO:0000256" key="11">
    <source>
        <dbReference type="HAMAP-Rule" id="MF_01588"/>
    </source>
</evidence>
<reference evidence="13 14" key="1">
    <citation type="submission" date="2022-01" db="EMBL/GenBank/DDBJ databases">
        <title>Labilibaculum sp. nov, a marine bacterium isolated from Antarctica.</title>
        <authorList>
            <person name="Dai W."/>
        </authorList>
    </citation>
    <scope>NUCLEOTIDE SEQUENCE [LARGE SCALE GENOMIC DNA]</scope>
    <source>
        <strain evidence="13 14">DW002</strain>
    </source>
</reference>
<keyword evidence="8 11" id="KW-0520">NAD</keyword>
<dbReference type="InterPro" id="IPR013840">
    <property type="entry name" value="DNAligase_N"/>
</dbReference>
<dbReference type="EMBL" id="JAKJSC010000001">
    <property type="protein sequence ID" value="MDE5416881.1"/>
    <property type="molecule type" value="Genomic_DNA"/>
</dbReference>
<comment type="function">
    <text evidence="1 11">DNA ligase that catalyzes the formation of phosphodiester linkages between 5'-phosphoryl and 3'-hydroxyl groups in double-stranded DNA using NAD as a coenzyme and as the energy source for the reaction. It is essential for DNA replication and repair of damaged DNA.</text>
</comment>
<keyword evidence="6 11" id="KW-0862">Zinc</keyword>
<feature type="binding site" evidence="11">
    <location>
        <position position="424"/>
    </location>
    <ligand>
        <name>Zn(2+)</name>
        <dbReference type="ChEBI" id="CHEBI:29105"/>
    </ligand>
</feature>
<keyword evidence="14" id="KW-1185">Reference proteome</keyword>
<evidence type="ECO:0000256" key="5">
    <source>
        <dbReference type="ARBA" id="ARBA00022763"/>
    </source>
</evidence>
<dbReference type="NCBIfam" id="TIGR00575">
    <property type="entry name" value="dnlj"/>
    <property type="match status" value="1"/>
</dbReference>
<comment type="caution">
    <text evidence="13">The sequence shown here is derived from an EMBL/GenBank/DDBJ whole genome shotgun (WGS) entry which is preliminary data.</text>
</comment>
<dbReference type="Pfam" id="PF00533">
    <property type="entry name" value="BRCT"/>
    <property type="match status" value="1"/>
</dbReference>
<dbReference type="SUPFAM" id="SSF56091">
    <property type="entry name" value="DNA ligase/mRNA capping enzyme, catalytic domain"/>
    <property type="match status" value="1"/>
</dbReference>
<dbReference type="InterPro" id="IPR013839">
    <property type="entry name" value="DNAligase_adenylation"/>
</dbReference>
<dbReference type="EC" id="6.5.1.2" evidence="11"/>
<keyword evidence="9 11" id="KW-0234">DNA repair</keyword>
<gene>
    <name evidence="11 13" type="primary">ligA</name>
    <name evidence="13" type="ORF">L3049_02590</name>
</gene>
<dbReference type="Proteomes" id="UP001528920">
    <property type="component" value="Unassembled WGS sequence"/>
</dbReference>
<dbReference type="Pfam" id="PF03120">
    <property type="entry name" value="OB_DNA_ligase"/>
    <property type="match status" value="1"/>
</dbReference>
<feature type="domain" description="BRCT" evidence="12">
    <location>
        <begin position="590"/>
        <end position="669"/>
    </location>
</feature>
<evidence type="ECO:0000256" key="4">
    <source>
        <dbReference type="ARBA" id="ARBA00022723"/>
    </source>
</evidence>